<reference evidence="13" key="2">
    <citation type="journal article" date="2021" name="PeerJ">
        <title>Extensive microbial diversity within the chicken gut microbiome revealed by metagenomics and culture.</title>
        <authorList>
            <person name="Gilroy R."/>
            <person name="Ravi A."/>
            <person name="Getino M."/>
            <person name="Pursley I."/>
            <person name="Horton D.L."/>
            <person name="Alikhan N.F."/>
            <person name="Baker D."/>
            <person name="Gharbi K."/>
            <person name="Hall N."/>
            <person name="Watson M."/>
            <person name="Adriaenssens E.M."/>
            <person name="Foster-Nyarko E."/>
            <person name="Jarju S."/>
            <person name="Secka A."/>
            <person name="Antonio M."/>
            <person name="Oren A."/>
            <person name="Chaudhuri R.R."/>
            <person name="La Ragione R."/>
            <person name="Hildebrand F."/>
            <person name="Pallen M.J."/>
        </authorList>
    </citation>
    <scope>NUCLEOTIDE SEQUENCE</scope>
    <source>
        <strain evidence="13">CHK121-14286</strain>
    </source>
</reference>
<evidence type="ECO:0000256" key="7">
    <source>
        <dbReference type="ARBA" id="ARBA00023141"/>
    </source>
</evidence>
<comment type="catalytic activity">
    <reaction evidence="11">
        <text>D-erythrose 4-phosphate + phosphoenolpyruvate + H2O = 7-phospho-2-dehydro-3-deoxy-D-arabino-heptonate + phosphate</text>
        <dbReference type="Rhea" id="RHEA:14717"/>
        <dbReference type="ChEBI" id="CHEBI:15377"/>
        <dbReference type="ChEBI" id="CHEBI:16897"/>
        <dbReference type="ChEBI" id="CHEBI:43474"/>
        <dbReference type="ChEBI" id="CHEBI:58394"/>
        <dbReference type="ChEBI" id="CHEBI:58702"/>
        <dbReference type="EC" id="2.5.1.54"/>
    </reaction>
</comment>
<dbReference type="AlphaFoldDB" id="A0A9D1E554"/>
<keyword evidence="7" id="KW-0057">Aromatic amino acid biosynthesis</keyword>
<keyword evidence="5" id="KW-0028">Amino-acid biosynthesis</keyword>
<evidence type="ECO:0000256" key="6">
    <source>
        <dbReference type="ARBA" id="ARBA00022679"/>
    </source>
</evidence>
<dbReference type="NCBIfam" id="TIGR00034">
    <property type="entry name" value="aroFGH"/>
    <property type="match status" value="1"/>
</dbReference>
<organism evidence="13 14">
    <name type="scientific">Candidatus Fimimonas gallinarum</name>
    <dbReference type="NCBI Taxonomy" id="2840821"/>
    <lineage>
        <taxon>Bacteria</taxon>
        <taxon>Pseudomonadati</taxon>
        <taxon>Myxococcota</taxon>
        <taxon>Myxococcia</taxon>
        <taxon>Myxococcales</taxon>
        <taxon>Cystobacterineae</taxon>
        <taxon>Myxococcaceae</taxon>
        <taxon>Myxococcaceae incertae sedis</taxon>
        <taxon>Candidatus Fimimonas</taxon>
    </lineage>
</organism>
<evidence type="ECO:0000256" key="1">
    <source>
        <dbReference type="ARBA" id="ARBA00003726"/>
    </source>
</evidence>
<comment type="function">
    <text evidence="1">Stereospecific condensation of phosphoenolpyruvate (PEP) and D-erythrose-4-phosphate (E4P) giving rise to 3-deoxy-D-arabino-heptulosonate-7-phosphate (DAHP).</text>
</comment>
<dbReference type="GO" id="GO:0008652">
    <property type="term" value="P:amino acid biosynthetic process"/>
    <property type="evidence" value="ECO:0007669"/>
    <property type="project" value="UniProtKB-KW"/>
</dbReference>
<evidence type="ECO:0000256" key="2">
    <source>
        <dbReference type="ARBA" id="ARBA00004688"/>
    </source>
</evidence>
<dbReference type="Gene3D" id="3.20.20.70">
    <property type="entry name" value="Aldolase class I"/>
    <property type="match status" value="1"/>
</dbReference>
<dbReference type="EMBL" id="DVHL01000044">
    <property type="protein sequence ID" value="HIR66332.1"/>
    <property type="molecule type" value="Genomic_DNA"/>
</dbReference>
<dbReference type="PANTHER" id="PTHR21225:SF12">
    <property type="entry name" value="PHOSPHO-2-DEHYDRO-3-DEOXYHEPTONATE ALDOLASE, TYROSINE-INHIBITED"/>
    <property type="match status" value="1"/>
</dbReference>
<keyword evidence="6 13" id="KW-0808">Transferase</keyword>
<protein>
    <recommendedName>
        <fullName evidence="4">3-deoxy-7-phosphoheptulonate synthase</fullName>
        <ecNumber evidence="4">2.5.1.54</ecNumber>
    </recommendedName>
    <alternativeName>
        <fullName evidence="10">3-deoxy-D-arabino-heptulosonate 7-phosphate synthase</fullName>
    </alternativeName>
    <alternativeName>
        <fullName evidence="9">DAHP synthase</fullName>
    </alternativeName>
    <alternativeName>
        <fullName evidence="8">Phospho-2-keto-3-deoxyheptonate aldolase</fullName>
    </alternativeName>
</protein>
<evidence type="ECO:0000313" key="14">
    <source>
        <dbReference type="Proteomes" id="UP000824200"/>
    </source>
</evidence>
<dbReference type="GO" id="GO:0005737">
    <property type="term" value="C:cytoplasm"/>
    <property type="evidence" value="ECO:0007669"/>
    <property type="project" value="TreeGrafter"/>
</dbReference>
<sequence>MITKQKKLPSVEDILQISPLPARLAERKKSFDGMLAENMRSRNRFVVVAGPCSADDATAVGEYCQRLHASQQKYGNLLLVARIYTSKPHSNGVGYKGLCFQHDVNSAVDLAQGIVAGRQLMINTLETGLPIADELLYPDLFPYFADLVSYWFVGARSAEDSLHRGIASMTDVCCGIKNATNGLVESAEQSLFAVAHPCVFPFGGYQTETSGNSLAHIVLRGGLGKEGFFSNISPCDTQKAKKLLQSQHLNDFVMVDLSHANSKKVAKNQLVNAVAVSTDANVDGVMAESYLFEGCSANSYGVSKTDECIGWQDTEKLLEILSDGFSKRAK</sequence>
<dbReference type="InterPro" id="IPR006218">
    <property type="entry name" value="DAHP1/KDSA"/>
</dbReference>
<dbReference type="InterPro" id="IPR013785">
    <property type="entry name" value="Aldolase_TIM"/>
</dbReference>
<evidence type="ECO:0000256" key="3">
    <source>
        <dbReference type="ARBA" id="ARBA00007985"/>
    </source>
</evidence>
<comment type="similarity">
    <text evidence="3">Belongs to the class-I DAHP synthase family.</text>
</comment>
<dbReference type="GO" id="GO:0003849">
    <property type="term" value="F:3-deoxy-7-phosphoheptulonate synthase activity"/>
    <property type="evidence" value="ECO:0007669"/>
    <property type="project" value="UniProtKB-EC"/>
</dbReference>
<name>A0A9D1E554_9BACT</name>
<dbReference type="Pfam" id="PF00793">
    <property type="entry name" value="DAHP_synth_1"/>
    <property type="match status" value="1"/>
</dbReference>
<accession>A0A9D1E554</accession>
<dbReference type="Proteomes" id="UP000824200">
    <property type="component" value="Unassembled WGS sequence"/>
</dbReference>
<evidence type="ECO:0000313" key="13">
    <source>
        <dbReference type="EMBL" id="HIR66332.1"/>
    </source>
</evidence>
<feature type="domain" description="DAHP synthetase I/KDSA" evidence="12">
    <location>
        <begin position="43"/>
        <end position="318"/>
    </location>
</feature>
<comment type="caution">
    <text evidence="13">The sequence shown here is derived from an EMBL/GenBank/DDBJ whole genome shotgun (WGS) entry which is preliminary data.</text>
</comment>
<evidence type="ECO:0000256" key="10">
    <source>
        <dbReference type="ARBA" id="ARBA00032193"/>
    </source>
</evidence>
<gene>
    <name evidence="13" type="ORF">IAC95_05585</name>
</gene>
<dbReference type="GO" id="GO:0009073">
    <property type="term" value="P:aromatic amino acid family biosynthetic process"/>
    <property type="evidence" value="ECO:0007669"/>
    <property type="project" value="UniProtKB-KW"/>
</dbReference>
<evidence type="ECO:0000256" key="4">
    <source>
        <dbReference type="ARBA" id="ARBA00012694"/>
    </source>
</evidence>
<proteinExistence type="inferred from homology"/>
<evidence type="ECO:0000259" key="12">
    <source>
        <dbReference type="Pfam" id="PF00793"/>
    </source>
</evidence>
<dbReference type="PANTHER" id="PTHR21225">
    <property type="entry name" value="PHOSPHO-2-DEHYDRO-3-DEOXYHEPTONATE ALDOLASE DAHP SYNTHETASE"/>
    <property type="match status" value="1"/>
</dbReference>
<evidence type="ECO:0000256" key="9">
    <source>
        <dbReference type="ARBA" id="ARBA00031349"/>
    </source>
</evidence>
<reference evidence="13" key="1">
    <citation type="submission" date="2020-10" db="EMBL/GenBank/DDBJ databases">
        <authorList>
            <person name="Gilroy R."/>
        </authorList>
    </citation>
    <scope>NUCLEOTIDE SEQUENCE</scope>
    <source>
        <strain evidence="13">CHK121-14286</strain>
    </source>
</reference>
<dbReference type="EC" id="2.5.1.54" evidence="4"/>
<evidence type="ECO:0000256" key="5">
    <source>
        <dbReference type="ARBA" id="ARBA00022605"/>
    </source>
</evidence>
<dbReference type="SUPFAM" id="SSF51569">
    <property type="entry name" value="Aldolase"/>
    <property type="match status" value="1"/>
</dbReference>
<dbReference type="InterPro" id="IPR006219">
    <property type="entry name" value="DAHP_synth_1"/>
</dbReference>
<evidence type="ECO:0000256" key="11">
    <source>
        <dbReference type="ARBA" id="ARBA00047508"/>
    </source>
</evidence>
<comment type="pathway">
    <text evidence="2">Metabolic intermediate biosynthesis; chorismate biosynthesis; chorismate from D-erythrose 4-phosphate and phosphoenolpyruvate: step 1/7.</text>
</comment>
<evidence type="ECO:0000256" key="8">
    <source>
        <dbReference type="ARBA" id="ARBA00031111"/>
    </source>
</evidence>